<evidence type="ECO:0000313" key="7">
    <source>
        <dbReference type="Proteomes" id="UP001226574"/>
    </source>
</evidence>
<dbReference type="Gene3D" id="2.40.50.1020">
    <property type="entry name" value="LytTr DNA-binding domain"/>
    <property type="match status" value="1"/>
</dbReference>
<proteinExistence type="predicted"/>
<feature type="domain" description="HTH LytTR-type" evidence="5">
    <location>
        <begin position="131"/>
        <end position="232"/>
    </location>
</feature>
<evidence type="ECO:0000256" key="2">
    <source>
        <dbReference type="ARBA" id="ARBA00023125"/>
    </source>
</evidence>
<feature type="domain" description="Response regulatory" evidence="4">
    <location>
        <begin position="2"/>
        <end position="116"/>
    </location>
</feature>
<dbReference type="InterPro" id="IPR039420">
    <property type="entry name" value="WalR-like"/>
</dbReference>
<dbReference type="PROSITE" id="PS50110">
    <property type="entry name" value="RESPONSE_REGULATORY"/>
    <property type="match status" value="1"/>
</dbReference>
<dbReference type="Pfam" id="PF00072">
    <property type="entry name" value="Response_reg"/>
    <property type="match status" value="1"/>
</dbReference>
<evidence type="ECO:0000256" key="1">
    <source>
        <dbReference type="ARBA" id="ARBA00023012"/>
    </source>
</evidence>
<evidence type="ECO:0000259" key="5">
    <source>
        <dbReference type="PROSITE" id="PS50930"/>
    </source>
</evidence>
<dbReference type="Pfam" id="PF04397">
    <property type="entry name" value="LytTR"/>
    <property type="match status" value="1"/>
</dbReference>
<dbReference type="PANTHER" id="PTHR48111:SF3">
    <property type="entry name" value="TRANSCRIPTIONAL REGULATORY PROTEIN BTSR"/>
    <property type="match status" value="1"/>
</dbReference>
<evidence type="ECO:0000259" key="4">
    <source>
        <dbReference type="PROSITE" id="PS50110"/>
    </source>
</evidence>
<dbReference type="InterPro" id="IPR007492">
    <property type="entry name" value="LytTR_DNA-bd_dom"/>
</dbReference>
<sequence>MKVLIVDDEPLARARLQRLLAHYPDYQHVVQASNGDSALQQIKQYAPDIVFLDVDMPAMSGLEVAVQLNKLPIPPAIIFVTAHPEHALEALQLSAAGYLVKPVTEQNLAKTIEQLGRLTRAHVQKQRPVTISFQLGGVTRSVALEDVCYVMAEDKYTRLVFTDGEALLDQSLKQLEQAYPTQLLRIHRKILVNKARLIALKRVEDGSHEVVIKGSCSLPVSRRAYKTVKEQL</sequence>
<dbReference type="SMART" id="SM00448">
    <property type="entry name" value="REC"/>
    <property type="match status" value="1"/>
</dbReference>
<dbReference type="EMBL" id="JAVIFY010000003">
    <property type="protein sequence ID" value="MDQ9091214.1"/>
    <property type="molecule type" value="Genomic_DNA"/>
</dbReference>
<organism evidence="6 7">
    <name type="scientific">Pseudoalteromonas haloplanktis</name>
    <name type="common">Alteromonas haloplanktis</name>
    <dbReference type="NCBI Taxonomy" id="228"/>
    <lineage>
        <taxon>Bacteria</taxon>
        <taxon>Pseudomonadati</taxon>
        <taxon>Pseudomonadota</taxon>
        <taxon>Gammaproteobacteria</taxon>
        <taxon>Alteromonadales</taxon>
        <taxon>Pseudoalteromonadaceae</taxon>
        <taxon>Pseudoalteromonas</taxon>
    </lineage>
</organism>
<dbReference type="SUPFAM" id="SSF52172">
    <property type="entry name" value="CheY-like"/>
    <property type="match status" value="1"/>
</dbReference>
<keyword evidence="1" id="KW-0902">Two-component regulatory system</keyword>
<keyword evidence="2 6" id="KW-0238">DNA-binding</keyword>
<dbReference type="Proteomes" id="UP001226574">
    <property type="component" value="Unassembled WGS sequence"/>
</dbReference>
<dbReference type="RefSeq" id="WP_244390343.1">
    <property type="nucleotide sequence ID" value="NZ_JAVIFY010000003.1"/>
</dbReference>
<dbReference type="SMART" id="SM00850">
    <property type="entry name" value="LytTR"/>
    <property type="match status" value="1"/>
</dbReference>
<dbReference type="Gene3D" id="3.40.50.2300">
    <property type="match status" value="1"/>
</dbReference>
<reference evidence="6 7" key="1">
    <citation type="submission" date="2023-08" db="EMBL/GenBank/DDBJ databases">
        <title>Pseudoalteromonas haloplanktis LL1 genome.</title>
        <authorList>
            <person name="Wu S."/>
        </authorList>
    </citation>
    <scope>NUCLEOTIDE SEQUENCE [LARGE SCALE GENOMIC DNA]</scope>
    <source>
        <strain evidence="6 7">LL1</strain>
    </source>
</reference>
<name>A0ABU1BCG9_PSEHA</name>
<dbReference type="PROSITE" id="PS50930">
    <property type="entry name" value="HTH_LYTTR"/>
    <property type="match status" value="1"/>
</dbReference>
<feature type="modified residue" description="4-aspartylphosphate" evidence="3">
    <location>
        <position position="53"/>
    </location>
</feature>
<keyword evidence="7" id="KW-1185">Reference proteome</keyword>
<comment type="caution">
    <text evidence="6">The sequence shown here is derived from an EMBL/GenBank/DDBJ whole genome shotgun (WGS) entry which is preliminary data.</text>
</comment>
<protein>
    <submittedName>
        <fullName evidence="6">LytTR family DNA-binding domain-containing protein</fullName>
    </submittedName>
</protein>
<keyword evidence="3" id="KW-0597">Phosphoprotein</keyword>
<dbReference type="GO" id="GO:0003677">
    <property type="term" value="F:DNA binding"/>
    <property type="evidence" value="ECO:0007669"/>
    <property type="project" value="UniProtKB-KW"/>
</dbReference>
<dbReference type="PANTHER" id="PTHR48111">
    <property type="entry name" value="REGULATOR OF RPOS"/>
    <property type="match status" value="1"/>
</dbReference>
<evidence type="ECO:0000313" key="6">
    <source>
        <dbReference type="EMBL" id="MDQ9091214.1"/>
    </source>
</evidence>
<dbReference type="InterPro" id="IPR011006">
    <property type="entry name" value="CheY-like_superfamily"/>
</dbReference>
<evidence type="ECO:0000256" key="3">
    <source>
        <dbReference type="PROSITE-ProRule" id="PRU00169"/>
    </source>
</evidence>
<gene>
    <name evidence="6" type="ORF">RC083_06360</name>
</gene>
<dbReference type="InterPro" id="IPR001789">
    <property type="entry name" value="Sig_transdc_resp-reg_receiver"/>
</dbReference>
<accession>A0ABU1BCG9</accession>